<gene>
    <name evidence="3" type="ORF">I2456_01310</name>
    <name evidence="2" type="ORF">MKUB_01070</name>
</gene>
<dbReference type="CDD" id="cd00143">
    <property type="entry name" value="PP2Cc"/>
    <property type="match status" value="1"/>
</dbReference>
<accession>A0AAX1J9U5</accession>
<sequence length="254" mass="27293">MTAAVRYAGRSDIGRYRSTNQDRWGADPDQQLFIVADGVACSTDGALAAHLTVELLPSYVARHLKPADLNSTEAPELLGRAVAEFSDHFRDYSTTDERVAGATTTVVAVVIAGERALVAHLGDSRAYLCRDQRLQRLTRDHTVLQDLIDANAVKPEDAARHPARNTLSRHVAMYPRAAPDAAAVDLETGDRILLCSDGLYGPVDEPTLAQLLTQHDAPEDACAALIEAANQAGGPDNITAVVIDVIRDATDDDM</sequence>
<name>A0AAX1J9U5_9MYCO</name>
<organism evidence="3 5">
    <name type="scientific">Mycobacterium kubicae</name>
    <dbReference type="NCBI Taxonomy" id="120959"/>
    <lineage>
        <taxon>Bacteria</taxon>
        <taxon>Bacillati</taxon>
        <taxon>Actinomycetota</taxon>
        <taxon>Actinomycetes</taxon>
        <taxon>Mycobacteriales</taxon>
        <taxon>Mycobacteriaceae</taxon>
        <taxon>Mycobacterium</taxon>
        <taxon>Mycobacterium simiae complex</taxon>
    </lineage>
</organism>
<proteinExistence type="predicted"/>
<reference evidence="2" key="2">
    <citation type="submission" date="2020-02" db="EMBL/GenBank/DDBJ databases">
        <authorList>
            <person name="Matsumoto Y."/>
            <person name="Kinjo T."/>
            <person name="Motooka D."/>
            <person name="Nabeya D."/>
            <person name="Jung N."/>
            <person name="Uechi K."/>
            <person name="Horii T."/>
            <person name="Iida T."/>
            <person name="Fujita J."/>
            <person name="Nakamura S."/>
        </authorList>
    </citation>
    <scope>NUCLEOTIDE SEQUENCE</scope>
    <source>
        <strain evidence="2">JCM 13573</strain>
    </source>
</reference>
<dbReference type="Proteomes" id="UP000465306">
    <property type="component" value="Unassembled WGS sequence"/>
</dbReference>
<evidence type="ECO:0000313" key="3">
    <source>
        <dbReference type="EMBL" id="QPI38240.1"/>
    </source>
</evidence>
<evidence type="ECO:0000313" key="2">
    <source>
        <dbReference type="EMBL" id="GFG62617.1"/>
    </source>
</evidence>
<dbReference type="PANTHER" id="PTHR47992">
    <property type="entry name" value="PROTEIN PHOSPHATASE"/>
    <property type="match status" value="1"/>
</dbReference>
<dbReference type="EMBL" id="CP065047">
    <property type="protein sequence ID" value="QPI38240.1"/>
    <property type="molecule type" value="Genomic_DNA"/>
</dbReference>
<dbReference type="Proteomes" id="UP000663583">
    <property type="component" value="Chromosome"/>
</dbReference>
<dbReference type="SMART" id="SM00331">
    <property type="entry name" value="PP2C_SIG"/>
    <property type="match status" value="1"/>
</dbReference>
<keyword evidence="4" id="KW-1185">Reference proteome</keyword>
<evidence type="ECO:0000313" key="4">
    <source>
        <dbReference type="Proteomes" id="UP000465306"/>
    </source>
</evidence>
<dbReference type="InterPro" id="IPR015655">
    <property type="entry name" value="PP2C"/>
</dbReference>
<protein>
    <submittedName>
        <fullName evidence="2 3">Protein phosphatase</fullName>
    </submittedName>
</protein>
<feature type="domain" description="PPM-type phosphatase" evidence="1">
    <location>
        <begin position="6"/>
        <end position="245"/>
    </location>
</feature>
<dbReference type="PROSITE" id="PS51746">
    <property type="entry name" value="PPM_2"/>
    <property type="match status" value="1"/>
</dbReference>
<dbReference type="KEGG" id="mku:I2456_01310"/>
<dbReference type="RefSeq" id="WP_085073819.1">
    <property type="nucleotide sequence ID" value="NZ_BLKU01000001.1"/>
</dbReference>
<evidence type="ECO:0000259" key="1">
    <source>
        <dbReference type="PROSITE" id="PS51746"/>
    </source>
</evidence>
<dbReference type="AlphaFoldDB" id="A0AAX1J9U5"/>
<evidence type="ECO:0000313" key="5">
    <source>
        <dbReference type="Proteomes" id="UP000663583"/>
    </source>
</evidence>
<dbReference type="Gene3D" id="3.60.40.10">
    <property type="entry name" value="PPM-type phosphatase domain"/>
    <property type="match status" value="1"/>
</dbReference>
<dbReference type="GO" id="GO:0004722">
    <property type="term" value="F:protein serine/threonine phosphatase activity"/>
    <property type="evidence" value="ECO:0007669"/>
    <property type="project" value="InterPro"/>
</dbReference>
<dbReference type="SUPFAM" id="SSF81606">
    <property type="entry name" value="PP2C-like"/>
    <property type="match status" value="1"/>
</dbReference>
<dbReference type="Pfam" id="PF13672">
    <property type="entry name" value="PP2C_2"/>
    <property type="match status" value="1"/>
</dbReference>
<dbReference type="SMART" id="SM00332">
    <property type="entry name" value="PP2Cc"/>
    <property type="match status" value="1"/>
</dbReference>
<dbReference type="InterPro" id="IPR036457">
    <property type="entry name" value="PPM-type-like_dom_sf"/>
</dbReference>
<dbReference type="EMBL" id="BLKU01000001">
    <property type="protein sequence ID" value="GFG62617.1"/>
    <property type="molecule type" value="Genomic_DNA"/>
</dbReference>
<dbReference type="InterPro" id="IPR001932">
    <property type="entry name" value="PPM-type_phosphatase-like_dom"/>
</dbReference>
<reference evidence="3" key="3">
    <citation type="submission" date="2020-11" db="EMBL/GenBank/DDBJ databases">
        <title>Intraspecies plasmid and genomic variation of Mycobacterium kubicae revealed by the complete genome sequences of two clinical isolates.</title>
        <authorList>
            <person name="Hendrix J.R."/>
            <person name="Epperson L.E."/>
            <person name="Honda J.R."/>
            <person name="Strong M."/>
        </authorList>
    </citation>
    <scope>NUCLEOTIDE SEQUENCE</scope>
    <source>
        <strain evidence="3">JCM 13573</strain>
    </source>
</reference>
<reference evidence="2 4" key="1">
    <citation type="journal article" date="2019" name="Emerg. Microbes Infect.">
        <title>Comprehensive subspecies identification of 175 nontuberculous mycobacteria species based on 7547 genomic profiles.</title>
        <authorList>
            <person name="Matsumoto Y."/>
            <person name="Kinjo T."/>
            <person name="Motooka D."/>
            <person name="Nabeya D."/>
            <person name="Jung N."/>
            <person name="Uechi K."/>
            <person name="Horii T."/>
            <person name="Iida T."/>
            <person name="Fujita J."/>
            <person name="Nakamura S."/>
        </authorList>
    </citation>
    <scope>NUCLEOTIDE SEQUENCE [LARGE SCALE GENOMIC DNA]</scope>
    <source>
        <strain evidence="2 4">JCM 13573</strain>
    </source>
</reference>